<feature type="compositionally biased region" description="Basic and acidic residues" evidence="1">
    <location>
        <begin position="219"/>
        <end position="232"/>
    </location>
</feature>
<dbReference type="OrthoDB" id="1093005at2759"/>
<feature type="region of interest" description="Disordered" evidence="1">
    <location>
        <begin position="177"/>
        <end position="483"/>
    </location>
</feature>
<evidence type="ECO:0000313" key="3">
    <source>
        <dbReference type="Proteomes" id="UP000447434"/>
    </source>
</evidence>
<feature type="compositionally biased region" description="Polar residues" evidence="1">
    <location>
        <begin position="417"/>
        <end position="431"/>
    </location>
</feature>
<dbReference type="AlphaFoldDB" id="A0A6A4PTN7"/>
<feature type="compositionally biased region" description="Basic residues" evidence="1">
    <location>
        <begin position="382"/>
        <end position="392"/>
    </location>
</feature>
<dbReference type="Proteomes" id="UP000447434">
    <property type="component" value="Chromosome 11"/>
</dbReference>
<feature type="compositionally biased region" description="Polar residues" evidence="1">
    <location>
        <begin position="398"/>
        <end position="410"/>
    </location>
</feature>
<evidence type="ECO:0000256" key="1">
    <source>
        <dbReference type="SAM" id="MobiDB-lite"/>
    </source>
</evidence>
<comment type="caution">
    <text evidence="2">The sequence shown here is derived from an EMBL/GenBank/DDBJ whole genome shotgun (WGS) entry which is preliminary data.</text>
</comment>
<evidence type="ECO:0000313" key="2">
    <source>
        <dbReference type="EMBL" id="KAE9604802.1"/>
    </source>
</evidence>
<proteinExistence type="predicted"/>
<protein>
    <submittedName>
        <fullName evidence="2">Uncharacterized protein</fullName>
    </submittedName>
</protein>
<feature type="compositionally biased region" description="Polar residues" evidence="1">
    <location>
        <begin position="274"/>
        <end position="290"/>
    </location>
</feature>
<dbReference type="EMBL" id="WOCE01000011">
    <property type="protein sequence ID" value="KAE9604802.1"/>
    <property type="molecule type" value="Genomic_DNA"/>
</dbReference>
<feature type="compositionally biased region" description="Basic and acidic residues" evidence="1">
    <location>
        <begin position="346"/>
        <end position="374"/>
    </location>
</feature>
<sequence>MEESDNTNIIFIDTTLHTHLALLLSHKDTVFHLKNIILVEHQLCFPRIGQIEIHAVKVKRKGCFYHLSDSMFVRSAFNGVKKNWFLSVDVSALVENGQHQQLLLSSGSPKKVACLAITNNALLGPVDNDAMDISPKRVSGLNYSPLPQLENKQDEKEVVPLVSLGVSEHTGKEVVTNLGTDVKSSGNNDTGIPLPSSIPETEDHRYVNNEHPSLQTECEVDRTSKSTHKDDCNACEEGPSISAASVKKQRKSKRKKEDTERDDISKDNIASVDNPLSGSSKRVSRSNNFKVPQVENKLIEKEKSHFGSPLVSDRTGKEIIQNLEKGAKSSGNSDPEIPSPGSVPVAEDHVNNEREVDQSSKRNAKDDCHVREDDPLISVPSAKKKRKSKKKKQDTMKNDTSTENIASVDNTLRVPSKSVSSFNNIQMPQWENTKDEKEESNFANSRVSESMGEIVKKMGKGVKSSTNNDTGIPLLGSTPTITM</sequence>
<name>A0A6A4PTN7_LUPAL</name>
<accession>A0A6A4PTN7</accession>
<feature type="compositionally biased region" description="Basic and acidic residues" evidence="1">
    <location>
        <begin position="255"/>
        <end position="266"/>
    </location>
</feature>
<gene>
    <name evidence="2" type="ORF">Lalb_Chr11g0075601</name>
</gene>
<organism evidence="2 3">
    <name type="scientific">Lupinus albus</name>
    <name type="common">White lupine</name>
    <name type="synonym">Lupinus termis</name>
    <dbReference type="NCBI Taxonomy" id="3870"/>
    <lineage>
        <taxon>Eukaryota</taxon>
        <taxon>Viridiplantae</taxon>
        <taxon>Streptophyta</taxon>
        <taxon>Embryophyta</taxon>
        <taxon>Tracheophyta</taxon>
        <taxon>Spermatophyta</taxon>
        <taxon>Magnoliopsida</taxon>
        <taxon>eudicotyledons</taxon>
        <taxon>Gunneridae</taxon>
        <taxon>Pentapetalae</taxon>
        <taxon>rosids</taxon>
        <taxon>fabids</taxon>
        <taxon>Fabales</taxon>
        <taxon>Fabaceae</taxon>
        <taxon>Papilionoideae</taxon>
        <taxon>50 kb inversion clade</taxon>
        <taxon>genistoids sensu lato</taxon>
        <taxon>core genistoids</taxon>
        <taxon>Genisteae</taxon>
        <taxon>Lupinus</taxon>
    </lineage>
</organism>
<feature type="compositionally biased region" description="Polar residues" evidence="1">
    <location>
        <begin position="177"/>
        <end position="190"/>
    </location>
</feature>
<keyword evidence="3" id="KW-1185">Reference proteome</keyword>
<reference evidence="3" key="1">
    <citation type="journal article" date="2020" name="Nat. Commun.">
        <title>Genome sequence of the cluster root forming white lupin.</title>
        <authorList>
            <person name="Hufnagel B."/>
            <person name="Marques A."/>
            <person name="Soriano A."/>
            <person name="Marques L."/>
            <person name="Divol F."/>
            <person name="Doumas P."/>
            <person name="Sallet E."/>
            <person name="Mancinotti D."/>
            <person name="Carrere S."/>
            <person name="Marande W."/>
            <person name="Arribat S."/>
            <person name="Keller J."/>
            <person name="Huneau C."/>
            <person name="Blein T."/>
            <person name="Aime D."/>
            <person name="Laguerre M."/>
            <person name="Taylor J."/>
            <person name="Schubert V."/>
            <person name="Nelson M."/>
            <person name="Geu-Flores F."/>
            <person name="Crespi M."/>
            <person name="Gallardo-Guerrero K."/>
            <person name="Delaux P.-M."/>
            <person name="Salse J."/>
            <person name="Berges H."/>
            <person name="Guyot R."/>
            <person name="Gouzy J."/>
            <person name="Peret B."/>
        </authorList>
    </citation>
    <scope>NUCLEOTIDE SEQUENCE [LARGE SCALE GENOMIC DNA]</scope>
    <source>
        <strain evidence="3">cv. Amiga</strain>
    </source>
</reference>